<dbReference type="KEGG" id="gtr:GLOTRDRAFT_112279"/>
<organism evidence="2 3">
    <name type="scientific">Gloeophyllum trabeum (strain ATCC 11539 / FP-39264 / Madison 617)</name>
    <name type="common">Brown rot fungus</name>
    <dbReference type="NCBI Taxonomy" id="670483"/>
    <lineage>
        <taxon>Eukaryota</taxon>
        <taxon>Fungi</taxon>
        <taxon>Dikarya</taxon>
        <taxon>Basidiomycota</taxon>
        <taxon>Agaricomycotina</taxon>
        <taxon>Agaricomycetes</taxon>
        <taxon>Gloeophyllales</taxon>
        <taxon>Gloeophyllaceae</taxon>
        <taxon>Gloeophyllum</taxon>
    </lineage>
</organism>
<dbReference type="GeneID" id="19299523"/>
<proteinExistence type="predicted"/>
<accession>S7PXN9</accession>
<evidence type="ECO:0000313" key="3">
    <source>
        <dbReference type="Proteomes" id="UP000030669"/>
    </source>
</evidence>
<dbReference type="HOGENOM" id="CLU_1660947_0_0_1"/>
<sequence>MSAPIDIPFARSSAPSMERTSSASSQEKYIPVHRRKPSSSPSLSYHSGTPSSSSCTSHDSSLYPTSRYIPIAQYTPAELLMLATSPLSRMSPAAHAMISSVAPEIIVSKSAAKRSTRRRAAPQANRRRVATKKLAWVPTGPVSAVPILPDAESSWRSKN</sequence>
<reference evidence="2 3" key="1">
    <citation type="journal article" date="2012" name="Science">
        <title>The Paleozoic origin of enzymatic lignin decomposition reconstructed from 31 fungal genomes.</title>
        <authorList>
            <person name="Floudas D."/>
            <person name="Binder M."/>
            <person name="Riley R."/>
            <person name="Barry K."/>
            <person name="Blanchette R.A."/>
            <person name="Henrissat B."/>
            <person name="Martinez A.T."/>
            <person name="Otillar R."/>
            <person name="Spatafora J.W."/>
            <person name="Yadav J.S."/>
            <person name="Aerts A."/>
            <person name="Benoit I."/>
            <person name="Boyd A."/>
            <person name="Carlson A."/>
            <person name="Copeland A."/>
            <person name="Coutinho P.M."/>
            <person name="de Vries R.P."/>
            <person name="Ferreira P."/>
            <person name="Findley K."/>
            <person name="Foster B."/>
            <person name="Gaskell J."/>
            <person name="Glotzer D."/>
            <person name="Gorecki P."/>
            <person name="Heitman J."/>
            <person name="Hesse C."/>
            <person name="Hori C."/>
            <person name="Igarashi K."/>
            <person name="Jurgens J.A."/>
            <person name="Kallen N."/>
            <person name="Kersten P."/>
            <person name="Kohler A."/>
            <person name="Kuees U."/>
            <person name="Kumar T.K.A."/>
            <person name="Kuo A."/>
            <person name="LaButti K."/>
            <person name="Larrondo L.F."/>
            <person name="Lindquist E."/>
            <person name="Ling A."/>
            <person name="Lombard V."/>
            <person name="Lucas S."/>
            <person name="Lundell T."/>
            <person name="Martin R."/>
            <person name="McLaughlin D.J."/>
            <person name="Morgenstern I."/>
            <person name="Morin E."/>
            <person name="Murat C."/>
            <person name="Nagy L.G."/>
            <person name="Nolan M."/>
            <person name="Ohm R.A."/>
            <person name="Patyshakuliyeva A."/>
            <person name="Rokas A."/>
            <person name="Ruiz-Duenas F.J."/>
            <person name="Sabat G."/>
            <person name="Salamov A."/>
            <person name="Samejima M."/>
            <person name="Schmutz J."/>
            <person name="Slot J.C."/>
            <person name="St John F."/>
            <person name="Stenlid J."/>
            <person name="Sun H."/>
            <person name="Sun S."/>
            <person name="Syed K."/>
            <person name="Tsang A."/>
            <person name="Wiebenga A."/>
            <person name="Young D."/>
            <person name="Pisabarro A."/>
            <person name="Eastwood D.C."/>
            <person name="Martin F."/>
            <person name="Cullen D."/>
            <person name="Grigoriev I.V."/>
            <person name="Hibbett D.S."/>
        </authorList>
    </citation>
    <scope>NUCLEOTIDE SEQUENCE [LARGE SCALE GENOMIC DNA]</scope>
    <source>
        <strain evidence="2 3">ATCC 11539</strain>
    </source>
</reference>
<dbReference type="OrthoDB" id="2675136at2759"/>
<feature type="compositionally biased region" description="Low complexity" evidence="1">
    <location>
        <begin position="38"/>
        <end position="61"/>
    </location>
</feature>
<feature type="region of interest" description="Disordered" evidence="1">
    <location>
        <begin position="1"/>
        <end position="61"/>
    </location>
</feature>
<dbReference type="AlphaFoldDB" id="S7PXN9"/>
<keyword evidence="3" id="KW-1185">Reference proteome</keyword>
<name>S7PXN9_GLOTA</name>
<protein>
    <submittedName>
        <fullName evidence="2">Uncharacterized protein</fullName>
    </submittedName>
</protein>
<gene>
    <name evidence="2" type="ORF">GLOTRDRAFT_112279</name>
</gene>
<dbReference type="RefSeq" id="XP_007869528.1">
    <property type="nucleotide sequence ID" value="XM_007871337.1"/>
</dbReference>
<dbReference type="EMBL" id="KB469308">
    <property type="protein sequence ID" value="EPQ52376.1"/>
    <property type="molecule type" value="Genomic_DNA"/>
</dbReference>
<feature type="compositionally biased region" description="Polar residues" evidence="1">
    <location>
        <begin position="13"/>
        <end position="27"/>
    </location>
</feature>
<dbReference type="Proteomes" id="UP000030669">
    <property type="component" value="Unassembled WGS sequence"/>
</dbReference>
<evidence type="ECO:0000313" key="2">
    <source>
        <dbReference type="EMBL" id="EPQ52376.1"/>
    </source>
</evidence>
<evidence type="ECO:0000256" key="1">
    <source>
        <dbReference type="SAM" id="MobiDB-lite"/>
    </source>
</evidence>